<feature type="domain" description="N-acetyltransferase" evidence="1">
    <location>
        <begin position="91"/>
        <end position="253"/>
    </location>
</feature>
<name>A0A1S8AS61_9EURY</name>
<dbReference type="InterPro" id="IPR016181">
    <property type="entry name" value="Acyl_CoA_acyltransferase"/>
</dbReference>
<gene>
    <name evidence="2" type="ORF">A6E15_18580</name>
</gene>
<sequence>MVRPNIASVTEITNEERQTIYEYVVEHAPVRTRRLQEALYPNDRRAIDHHLALLEQNGLLVETDDRVRVTADLARVAKPETVGLSSFDSPVVFRPATEDNRSELVSVMRSMADEQPSVETASTVATETDNRPLYWHDSAGEYAVCVATIDDTVCGWVRVDATARAQTAHTATVTGGVVEPRREAGIGTRLLAYARQCADCCGYEKLYQHLPAANQRGIDFLVNRGWTVEATWDDHYLLDGSYVDDVILSAAVDR</sequence>
<dbReference type="InterPro" id="IPR000182">
    <property type="entry name" value="GNAT_dom"/>
</dbReference>
<evidence type="ECO:0000313" key="2">
    <source>
        <dbReference type="EMBL" id="OLZ39381.1"/>
    </source>
</evidence>
<dbReference type="AlphaFoldDB" id="A0A1S8AS61"/>
<dbReference type="EMBL" id="LWLN01000002">
    <property type="protein sequence ID" value="OLZ39381.1"/>
    <property type="molecule type" value="Genomic_DNA"/>
</dbReference>
<dbReference type="Pfam" id="PF00583">
    <property type="entry name" value="Acetyltransf_1"/>
    <property type="match status" value="1"/>
</dbReference>
<proteinExistence type="predicted"/>
<dbReference type="Proteomes" id="UP000189370">
    <property type="component" value="Unassembled WGS sequence"/>
</dbReference>
<dbReference type="PROSITE" id="PS51186">
    <property type="entry name" value="GNAT"/>
    <property type="match status" value="1"/>
</dbReference>
<evidence type="ECO:0000313" key="3">
    <source>
        <dbReference type="Proteomes" id="UP000189370"/>
    </source>
</evidence>
<organism evidence="2 3">
    <name type="scientific">Natrinema saccharevitans</name>
    <dbReference type="NCBI Taxonomy" id="301967"/>
    <lineage>
        <taxon>Archaea</taxon>
        <taxon>Methanobacteriati</taxon>
        <taxon>Methanobacteriota</taxon>
        <taxon>Stenosarchaea group</taxon>
        <taxon>Halobacteria</taxon>
        <taxon>Halobacteriales</taxon>
        <taxon>Natrialbaceae</taxon>
        <taxon>Natrinema</taxon>
    </lineage>
</organism>
<dbReference type="CDD" id="cd04301">
    <property type="entry name" value="NAT_SF"/>
    <property type="match status" value="1"/>
</dbReference>
<dbReference type="STRING" id="301967.A6E15_18580"/>
<dbReference type="Gene3D" id="3.40.630.30">
    <property type="match status" value="1"/>
</dbReference>
<dbReference type="GO" id="GO:0016747">
    <property type="term" value="F:acyltransferase activity, transferring groups other than amino-acyl groups"/>
    <property type="evidence" value="ECO:0007669"/>
    <property type="project" value="InterPro"/>
</dbReference>
<evidence type="ECO:0000259" key="1">
    <source>
        <dbReference type="PROSITE" id="PS51186"/>
    </source>
</evidence>
<protein>
    <recommendedName>
        <fullName evidence="1">N-acetyltransferase domain-containing protein</fullName>
    </recommendedName>
</protein>
<accession>A0A1S8AS61</accession>
<dbReference type="SUPFAM" id="SSF55729">
    <property type="entry name" value="Acyl-CoA N-acyltransferases (Nat)"/>
    <property type="match status" value="1"/>
</dbReference>
<comment type="caution">
    <text evidence="2">The sequence shown here is derived from an EMBL/GenBank/DDBJ whole genome shotgun (WGS) entry which is preliminary data.</text>
</comment>
<reference evidence="3" key="1">
    <citation type="submission" date="2016-04" db="EMBL/GenBank/DDBJ databases">
        <authorList>
            <person name="Chen S.-C."/>
            <person name="Lai M.-C."/>
        </authorList>
    </citation>
    <scope>NUCLEOTIDE SEQUENCE [LARGE SCALE GENOMIC DNA]</scope>
    <source>
        <strain evidence="3">AB14</strain>
    </source>
</reference>
<keyword evidence="3" id="KW-1185">Reference proteome</keyword>